<evidence type="ECO:0000256" key="1">
    <source>
        <dbReference type="ARBA" id="ARBA00004429"/>
    </source>
</evidence>
<evidence type="ECO:0000256" key="5">
    <source>
        <dbReference type="ARBA" id="ARBA00022989"/>
    </source>
</evidence>
<comment type="function">
    <text evidence="7">Part of the tripartite ATP-independent periplasmic (TRAP) transport system.</text>
</comment>
<keyword evidence="4 7" id="KW-0812">Transmembrane</keyword>
<dbReference type="GO" id="GO:0005886">
    <property type="term" value="C:plasma membrane"/>
    <property type="evidence" value="ECO:0007669"/>
    <property type="project" value="UniProtKB-SubCell"/>
</dbReference>
<name>A0A250DSF0_9BURK</name>
<comment type="caution">
    <text evidence="7">Lacks conserved residue(s) required for the propagation of feature annotation.</text>
</comment>
<evidence type="ECO:0000256" key="3">
    <source>
        <dbReference type="ARBA" id="ARBA00022519"/>
    </source>
</evidence>
<dbReference type="PANTHER" id="PTHR33362">
    <property type="entry name" value="SIALIC ACID TRAP TRANSPORTER PERMEASE PROTEIN SIAT-RELATED"/>
    <property type="match status" value="1"/>
</dbReference>
<feature type="transmembrane region" description="Helical" evidence="7">
    <location>
        <begin position="250"/>
        <end position="272"/>
    </location>
</feature>
<keyword evidence="5 7" id="KW-1133">Transmembrane helix</keyword>
<dbReference type="InterPro" id="IPR004681">
    <property type="entry name" value="TRAP_DctM"/>
</dbReference>
<evidence type="ECO:0000313" key="9">
    <source>
        <dbReference type="EMBL" id="ATA57290.1"/>
    </source>
</evidence>
<feature type="transmembrane region" description="Helical" evidence="7">
    <location>
        <begin position="284"/>
        <end position="302"/>
    </location>
</feature>
<feature type="transmembrane region" description="Helical" evidence="7">
    <location>
        <begin position="362"/>
        <end position="384"/>
    </location>
</feature>
<evidence type="ECO:0000256" key="2">
    <source>
        <dbReference type="ARBA" id="ARBA00022475"/>
    </source>
</evidence>
<evidence type="ECO:0000256" key="6">
    <source>
        <dbReference type="ARBA" id="ARBA00023136"/>
    </source>
</evidence>
<comment type="subunit">
    <text evidence="7">The complex comprises the extracytoplasmic solute receptor protein and the two transmembrane proteins.</text>
</comment>
<accession>A0A250DSF0</accession>
<dbReference type="Proteomes" id="UP000217154">
    <property type="component" value="Chromosome"/>
</dbReference>
<dbReference type="PANTHER" id="PTHR33362:SF5">
    <property type="entry name" value="C4-DICARBOXYLATE TRAP TRANSPORTER LARGE PERMEASE PROTEIN DCTM"/>
    <property type="match status" value="1"/>
</dbReference>
<comment type="similarity">
    <text evidence="7">Belongs to the TRAP transporter large permease family.</text>
</comment>
<evidence type="ECO:0000256" key="7">
    <source>
        <dbReference type="RuleBase" id="RU369079"/>
    </source>
</evidence>
<feature type="domain" description="TRAP C4-dicarboxylate transport system permease DctM subunit" evidence="8">
    <location>
        <begin position="12"/>
        <end position="424"/>
    </location>
</feature>
<feature type="transmembrane region" description="Helical" evidence="7">
    <location>
        <begin position="221"/>
        <end position="244"/>
    </location>
</feature>
<dbReference type="KEGG" id="vbo:CKY39_31740"/>
<keyword evidence="3 7" id="KW-0997">Cell inner membrane</keyword>
<keyword evidence="2" id="KW-1003">Cell membrane</keyword>
<evidence type="ECO:0000313" key="10">
    <source>
        <dbReference type="Proteomes" id="UP000217154"/>
    </source>
</evidence>
<feature type="transmembrane region" description="Helical" evidence="7">
    <location>
        <begin position="173"/>
        <end position="200"/>
    </location>
</feature>
<dbReference type="RefSeq" id="WP_095747224.1">
    <property type="nucleotide sequence ID" value="NZ_CP023284.1"/>
</dbReference>
<evidence type="ECO:0000259" key="8">
    <source>
        <dbReference type="Pfam" id="PF06808"/>
    </source>
</evidence>
<evidence type="ECO:0000256" key="4">
    <source>
        <dbReference type="ARBA" id="ARBA00022692"/>
    </source>
</evidence>
<reference evidence="9 10" key="1">
    <citation type="submission" date="2017-09" db="EMBL/GenBank/DDBJ databases">
        <title>The diverse metabolic capabilities of V. boronicumulans make it an excellent choice for continued studies on novel biodegradation.</title>
        <authorList>
            <person name="Sun S."/>
        </authorList>
    </citation>
    <scope>NUCLEOTIDE SEQUENCE [LARGE SCALE GENOMIC DNA]</scope>
    <source>
        <strain evidence="9 10">J1</strain>
    </source>
</reference>
<dbReference type="InterPro" id="IPR010656">
    <property type="entry name" value="DctM"/>
</dbReference>
<dbReference type="Pfam" id="PF06808">
    <property type="entry name" value="DctM"/>
    <property type="match status" value="1"/>
</dbReference>
<comment type="subcellular location">
    <subcellularLocation>
        <location evidence="1 7">Cell inner membrane</location>
        <topology evidence="1 7">Multi-pass membrane protein</topology>
    </subcellularLocation>
</comment>
<feature type="transmembrane region" description="Helical" evidence="7">
    <location>
        <begin position="141"/>
        <end position="167"/>
    </location>
</feature>
<proteinExistence type="inferred from homology"/>
<dbReference type="EMBL" id="CP023284">
    <property type="protein sequence ID" value="ATA57290.1"/>
    <property type="molecule type" value="Genomic_DNA"/>
</dbReference>
<dbReference type="NCBIfam" id="TIGR00786">
    <property type="entry name" value="dctM"/>
    <property type="match status" value="1"/>
</dbReference>
<gene>
    <name evidence="9" type="ORF">CKY39_31740</name>
</gene>
<sequence>MLETLLMGALLLAIMLLLLAGGVWIAMTLAIVGWVGQTFFTNTLPGKNLFSAFWESNASWELAALPLFIWMGEILFRTKLSEEMFEGLRPWLNRVPGRLMHTTILGCGVFGSVSGSSAATCATIAKVALPELKRRGYNEKLAIGSLATAGTLGILIPPSITMVVYAVAADASIIRIFLAGFLPGFLLMLLFSGYIGWWSLRHPDQVPPADPPTTFMEKIRLSGNLIPCALLIVFIVWVLVAGWATATECAAFGVLGSLAIAAYGKSLTWQNFKDGIMGATRTSCMIMFILAGAAFLTKTMAFTGIPRELAEWVDSMHLSPYALIGALVVVYLVLGTALDGISMIVLTSAVVLPMIQKAGFDLVWFGIFVVLLVEIAEVTPPVGFNLFVLQNMTGKDSNVIAKAAIPFFFCLVLCIALITLFPSIVTILPDLVMGKER</sequence>
<organism evidence="9 10">
    <name type="scientific">Variovorax boronicumulans</name>
    <dbReference type="NCBI Taxonomy" id="436515"/>
    <lineage>
        <taxon>Bacteria</taxon>
        <taxon>Pseudomonadati</taxon>
        <taxon>Pseudomonadota</taxon>
        <taxon>Betaproteobacteria</taxon>
        <taxon>Burkholderiales</taxon>
        <taxon>Comamonadaceae</taxon>
        <taxon>Variovorax</taxon>
    </lineage>
</organism>
<feature type="transmembrane region" description="Helical" evidence="7">
    <location>
        <begin position="12"/>
        <end position="37"/>
    </location>
</feature>
<dbReference type="PIRSF" id="PIRSF006066">
    <property type="entry name" value="HI0050"/>
    <property type="match status" value="1"/>
</dbReference>
<feature type="transmembrane region" description="Helical" evidence="7">
    <location>
        <begin position="322"/>
        <end position="355"/>
    </location>
</feature>
<dbReference type="GO" id="GO:0022857">
    <property type="term" value="F:transmembrane transporter activity"/>
    <property type="evidence" value="ECO:0007669"/>
    <property type="project" value="UniProtKB-UniRule"/>
</dbReference>
<protein>
    <recommendedName>
        <fullName evidence="7">TRAP transporter large permease protein</fullName>
    </recommendedName>
</protein>
<keyword evidence="6 7" id="KW-0472">Membrane</keyword>
<keyword evidence="7" id="KW-0813">Transport</keyword>
<dbReference type="AlphaFoldDB" id="A0A250DSF0"/>
<feature type="transmembrane region" description="Helical" evidence="7">
    <location>
        <begin position="404"/>
        <end position="428"/>
    </location>
</feature>